<protein>
    <submittedName>
        <fullName evidence="4">Uncharacterized protein</fullName>
    </submittedName>
</protein>
<dbReference type="RefSeq" id="WP_106464288.1">
    <property type="nucleotide sequence ID" value="NZ_PXOQ01000015.1"/>
</dbReference>
<dbReference type="Proteomes" id="UP000238426">
    <property type="component" value="Unassembled WGS sequence"/>
</dbReference>
<feature type="transmembrane region" description="Helical" evidence="1">
    <location>
        <begin position="343"/>
        <end position="360"/>
    </location>
</feature>
<reference evidence="4 5" key="1">
    <citation type="submission" date="2018-03" db="EMBL/GenBank/DDBJ databases">
        <title>Mesoflavibacter sp. HG37 and Mesoflavibacter sp. HG96 sp.nov., two marine bacteria isolated from seawater of Western Pacific Ocean.</title>
        <authorList>
            <person name="Cheng H."/>
            <person name="Wu Y.-H."/>
            <person name="Guo L.-L."/>
            <person name="Xu X.-W."/>
        </authorList>
    </citation>
    <scope>NUCLEOTIDE SEQUENCE [LARGE SCALE GENOMIC DNA]</scope>
    <source>
        <strain evidence="4 5">KCTC 32269</strain>
    </source>
</reference>
<comment type="caution">
    <text evidence="4">The sequence shown here is derived from an EMBL/GenBank/DDBJ whole genome shotgun (WGS) entry which is preliminary data.</text>
</comment>
<gene>
    <name evidence="4" type="ORF">C7H52_12775</name>
</gene>
<evidence type="ECO:0000313" key="5">
    <source>
        <dbReference type="Proteomes" id="UP000238426"/>
    </source>
</evidence>
<keyword evidence="1" id="KW-1133">Transmembrane helix</keyword>
<organism evidence="4 5">
    <name type="scientific">Aurantibacter aestuarii</name>
    <dbReference type="NCBI Taxonomy" id="1266046"/>
    <lineage>
        <taxon>Bacteria</taxon>
        <taxon>Pseudomonadati</taxon>
        <taxon>Bacteroidota</taxon>
        <taxon>Flavobacteriia</taxon>
        <taxon>Flavobacteriales</taxon>
        <taxon>Flavobacteriaceae</taxon>
        <taxon>Aurantibacter</taxon>
    </lineage>
</organism>
<feature type="domain" description="Lnb-like transmembrane" evidence="3">
    <location>
        <begin position="254"/>
        <end position="390"/>
    </location>
</feature>
<name>A0A2T1N5R3_9FLAO</name>
<keyword evidence="5" id="KW-1185">Reference proteome</keyword>
<dbReference type="EMBL" id="PXOQ01000015">
    <property type="protein sequence ID" value="PSG86550.1"/>
    <property type="molecule type" value="Genomic_DNA"/>
</dbReference>
<feature type="domain" description="Lnb N-terminal periplasmic" evidence="2">
    <location>
        <begin position="28"/>
        <end position="165"/>
    </location>
</feature>
<feature type="transmembrane region" description="Helical" evidence="1">
    <location>
        <begin position="366"/>
        <end position="385"/>
    </location>
</feature>
<evidence type="ECO:0000259" key="3">
    <source>
        <dbReference type="Pfam" id="PF25221"/>
    </source>
</evidence>
<feature type="transmembrane region" description="Helical" evidence="1">
    <location>
        <begin position="249"/>
        <end position="272"/>
    </location>
</feature>
<evidence type="ECO:0000256" key="1">
    <source>
        <dbReference type="SAM" id="Phobius"/>
    </source>
</evidence>
<dbReference type="Pfam" id="PF25221">
    <property type="entry name" value="5TMH_Lnb"/>
    <property type="match status" value="1"/>
</dbReference>
<dbReference type="InterPro" id="IPR025178">
    <property type="entry name" value="Lnb_N"/>
</dbReference>
<accession>A0A2T1N5R3</accession>
<dbReference type="OrthoDB" id="319167at2"/>
<dbReference type="AlphaFoldDB" id="A0A2T1N5R3"/>
<keyword evidence="1" id="KW-0812">Transmembrane</keyword>
<evidence type="ECO:0000259" key="2">
    <source>
        <dbReference type="Pfam" id="PF13387"/>
    </source>
</evidence>
<feature type="transmembrane region" description="Helical" evidence="1">
    <location>
        <begin position="284"/>
        <end position="306"/>
    </location>
</feature>
<sequence length="394" mass="46057">MRIYYLIIGLFLFTLQKSLAQFPPLSSDAQISVLTIGPGENLNDSFGHSAFRIKNGLEDIVFDYGRYDFDTPNFYLKFAQGKLNYLMGKTNFDSFLYTYTYYNRTVKEQVLNLTFEEKQAFYNYLINNYNPENRAYLYDFFFDNCATKIRDVTNTALNKQITYNTPKSLQEKTFRTLIQDNLDYNSWGSFGIDLALGSIIDQKAKPYDYMFLPEYISVFFSEATKTNNIPLVANTRVLYEAKNNSETQLLTYVTGPFAVLGILSLIILFITYNDYKQLKLTKSLDIIIFGLTGLIGVILLLLWFWTDHDMTAYNYNLLWAMPLNLVALISISRNRLSLKFQKYVMFLILMLVLMIFHWMVGVQRFAPSLFPLIIALFARFTYLFYYSKKRQLKS</sequence>
<proteinExistence type="predicted"/>
<keyword evidence="1" id="KW-0472">Membrane</keyword>
<dbReference type="InterPro" id="IPR057436">
    <property type="entry name" value="5TMH_Lnb"/>
</dbReference>
<evidence type="ECO:0000313" key="4">
    <source>
        <dbReference type="EMBL" id="PSG86550.1"/>
    </source>
</evidence>
<dbReference type="Pfam" id="PF13387">
    <property type="entry name" value="Lnb_N"/>
    <property type="match status" value="1"/>
</dbReference>